<gene>
    <name evidence="5" type="ORF">NCTC13160_00192</name>
</gene>
<dbReference type="SUPFAM" id="SSF64383">
    <property type="entry name" value="Cell-division protein ZipA, C-terminal domain"/>
    <property type="match status" value="1"/>
</dbReference>
<organism evidence="5 6">
    <name type="scientific">Pandoraea pnomenusa</name>
    <dbReference type="NCBI Taxonomy" id="93220"/>
    <lineage>
        <taxon>Bacteria</taxon>
        <taxon>Pseudomonadati</taxon>
        <taxon>Pseudomonadota</taxon>
        <taxon>Betaproteobacteria</taxon>
        <taxon>Burkholderiales</taxon>
        <taxon>Burkholderiaceae</taxon>
        <taxon>Pandoraea</taxon>
    </lineage>
</organism>
<feature type="region of interest" description="Disordered" evidence="3">
    <location>
        <begin position="132"/>
        <end position="157"/>
    </location>
</feature>
<keyword evidence="2" id="KW-0472">Membrane</keyword>
<dbReference type="SMART" id="SM00771">
    <property type="entry name" value="ZipA_C"/>
    <property type="match status" value="1"/>
</dbReference>
<keyword evidence="1" id="KW-0131">Cell cycle</keyword>
<dbReference type="KEGG" id="ppno:DA70_24760"/>
<dbReference type="EMBL" id="UGSG01000001">
    <property type="protein sequence ID" value="SUA74197.1"/>
    <property type="molecule type" value="Genomic_DNA"/>
</dbReference>
<reference evidence="5 6" key="1">
    <citation type="submission" date="2018-06" db="EMBL/GenBank/DDBJ databases">
        <authorList>
            <consortium name="Pathogen Informatics"/>
            <person name="Doyle S."/>
        </authorList>
    </citation>
    <scope>NUCLEOTIDE SEQUENCE [LARGE SCALE GENOMIC DNA]</scope>
    <source>
        <strain evidence="5 6">NCTC13160</strain>
    </source>
</reference>
<dbReference type="InterPro" id="IPR036765">
    <property type="entry name" value="ZipA_FtsZ-bd_C_sf"/>
</dbReference>
<protein>
    <recommendedName>
        <fullName evidence="1">Cell division protein ZipA</fullName>
    </recommendedName>
</protein>
<keyword evidence="2" id="KW-0997">Cell inner membrane</keyword>
<feature type="domain" description="ZipA C-terminal FtsZ-binding" evidence="4">
    <location>
        <begin position="371"/>
        <end position="496"/>
    </location>
</feature>
<feature type="compositionally biased region" description="Low complexity" evidence="3">
    <location>
        <begin position="41"/>
        <end position="52"/>
    </location>
</feature>
<comment type="similarity">
    <text evidence="1">Belongs to the ZipA family.</text>
</comment>
<dbReference type="Gene3D" id="3.30.1400.10">
    <property type="entry name" value="ZipA, C-terminal FtsZ-binding domain"/>
    <property type="match status" value="1"/>
</dbReference>
<evidence type="ECO:0000256" key="3">
    <source>
        <dbReference type="SAM" id="MobiDB-lite"/>
    </source>
</evidence>
<keyword evidence="2" id="KW-0812">Transmembrane</keyword>
<dbReference type="GO" id="GO:0090529">
    <property type="term" value="P:cell septum assembly"/>
    <property type="evidence" value="ECO:0007669"/>
    <property type="project" value="InterPro"/>
</dbReference>
<evidence type="ECO:0000313" key="6">
    <source>
        <dbReference type="Proteomes" id="UP000254573"/>
    </source>
</evidence>
<evidence type="ECO:0000256" key="2">
    <source>
        <dbReference type="RuleBase" id="RU003613"/>
    </source>
</evidence>
<keyword evidence="2" id="KW-1003">Cell membrane</keyword>
<name>A0A378YCR4_9BURK</name>
<evidence type="ECO:0000256" key="1">
    <source>
        <dbReference type="RuleBase" id="RU003612"/>
    </source>
</evidence>
<evidence type="ECO:0000313" key="5">
    <source>
        <dbReference type="EMBL" id="SUA74197.1"/>
    </source>
</evidence>
<comment type="subcellular location">
    <subcellularLocation>
        <location evidence="2">Cell inner membrane</location>
        <topology evidence="2">Single-pass type I membrane protein</topology>
    </subcellularLocation>
</comment>
<feature type="compositionally biased region" description="Low complexity" evidence="3">
    <location>
        <begin position="143"/>
        <end position="156"/>
    </location>
</feature>
<dbReference type="AlphaFoldDB" id="A0A378YCR4"/>
<sequence length="521" mass="54381">MNELQLSLIAAGVVVLLGVVAYNAWQGSKARARIPRRMPADGAGIDATAGAPDADDDRPFIEPTLSPPRVPAQSGERREPTLGPATVAGTSVQDAFAINEDAWDAPPAARKRAAQEAAEKAAASEAGGVVAAHEASVPSGNTPAAAPHVGGAAAGEAARDAEQAAAAGAVARMDAELAADDTVDAAPAGAAASVAGAPDAEPVAKTDGADAAADTVATSDTAEVPASTASTVAPAAPAAATRQATPSGPPAVIDERIDCIVALPLANVIAAERLMPLTMRMRRAGSKPVNIEGRADEHSPWELIRTGGRYHQLRMAVQLANRAGALNEVEFSEFSNLVQTLADAVDALPELPDMMETVARARELDSFAAQCDAQLSVNVLSDGAPWSANYVQAVATQDGLLLSRDGMRFVKLDTRQNPVFMLQFGDTNFLRDDLTYKGGDLITMLLDVPVADEDLLPFRLMCDYARSIGQRIGGRVVDDQRRPLSDAALQNVDKQLLKLYERLEARGLPAGSPVTRRLFSQ</sequence>
<dbReference type="GO" id="GO:0005886">
    <property type="term" value="C:plasma membrane"/>
    <property type="evidence" value="ECO:0007669"/>
    <property type="project" value="UniProtKB-SubCell"/>
</dbReference>
<dbReference type="Pfam" id="PF04354">
    <property type="entry name" value="ZipA_C"/>
    <property type="match status" value="1"/>
</dbReference>
<keyword evidence="1" id="KW-0132">Cell division</keyword>
<feature type="compositionally biased region" description="Low complexity" evidence="3">
    <location>
        <begin position="209"/>
        <end position="246"/>
    </location>
</feature>
<feature type="region of interest" description="Disordered" evidence="3">
    <location>
        <begin position="193"/>
        <end position="250"/>
    </location>
</feature>
<proteinExistence type="inferred from homology"/>
<dbReference type="STRING" id="93220.A6P55_21880"/>
<dbReference type="InterPro" id="IPR007449">
    <property type="entry name" value="ZipA_FtsZ-bd_C"/>
</dbReference>
<dbReference type="KEGG" id="ppnm:LV28_25220"/>
<evidence type="ECO:0000259" key="4">
    <source>
        <dbReference type="SMART" id="SM00771"/>
    </source>
</evidence>
<feature type="region of interest" description="Disordered" evidence="3">
    <location>
        <begin position="41"/>
        <end position="86"/>
    </location>
</feature>
<dbReference type="Proteomes" id="UP000254573">
    <property type="component" value="Unassembled WGS sequence"/>
</dbReference>
<accession>A0A378YCR4</accession>
<comment type="function">
    <text evidence="1">Essential cell division protein that stabilizes the FtsZ protofilaments by cross-linking them and that serves as a cytoplasmic membrane anchor for the Z ring. Also required for the recruitment to the septal ring of downstream cell division proteins.</text>
</comment>
<feature type="region of interest" description="Disordered" evidence="3">
    <location>
        <begin position="107"/>
        <end position="126"/>
    </location>
</feature>
<dbReference type="RefSeq" id="WP_025249259.1">
    <property type="nucleotide sequence ID" value="NZ_CP007506.3"/>
</dbReference>